<evidence type="ECO:0000256" key="2">
    <source>
        <dbReference type="ARBA" id="ARBA00004609"/>
    </source>
</evidence>
<evidence type="ECO:0000256" key="8">
    <source>
        <dbReference type="ARBA" id="ARBA00023288"/>
    </source>
</evidence>
<comment type="function">
    <text evidence="1">VSG forms a coat on the surface of the parasite. The trypanosome evades the immune response of the host by expressing a series of antigenically distinct VSGs from an estimated 1000 VSG genes.</text>
</comment>
<evidence type="ECO:0000256" key="6">
    <source>
        <dbReference type="ARBA" id="ARBA00023136"/>
    </source>
</evidence>
<keyword evidence="8" id="KW-0449">Lipoprotein</keyword>
<evidence type="ECO:0000313" key="13">
    <source>
        <dbReference type="Proteomes" id="UP000000702"/>
    </source>
</evidence>
<feature type="chain" id="PRO_5003388868" evidence="10">
    <location>
        <begin position="22"/>
        <end position="392"/>
    </location>
</feature>
<feature type="signal peptide" evidence="10">
    <location>
        <begin position="1"/>
        <end position="21"/>
    </location>
</feature>
<evidence type="ECO:0000256" key="3">
    <source>
        <dbReference type="ARBA" id="ARBA00022475"/>
    </source>
</evidence>
<dbReference type="VEuPathDB" id="TriTrypDB:TcIL3000_0_04900"/>
<keyword evidence="7" id="KW-0325">Glycoprotein</keyword>
<evidence type="ECO:0000256" key="1">
    <source>
        <dbReference type="ARBA" id="ARBA00002523"/>
    </source>
</evidence>
<name>F9W9D8_TRYCI</name>
<evidence type="ECO:0000259" key="11">
    <source>
        <dbReference type="Pfam" id="PF13206"/>
    </source>
</evidence>
<dbReference type="EMBL" id="CAEQ01001299">
    <property type="protein sequence ID" value="CCD13838.1"/>
    <property type="molecule type" value="Genomic_DNA"/>
</dbReference>
<gene>
    <name evidence="12" type="ORF">TCIL3000_0_04900</name>
</gene>
<keyword evidence="5 10" id="KW-0732">Signal</keyword>
<dbReference type="OMA" id="MARCVEE"/>
<keyword evidence="13" id="KW-1185">Reference proteome</keyword>
<proteinExistence type="predicted"/>
<dbReference type="GO" id="GO:0005886">
    <property type="term" value="C:plasma membrane"/>
    <property type="evidence" value="ECO:0007669"/>
    <property type="project" value="UniProtKB-SubCell"/>
</dbReference>
<evidence type="ECO:0000256" key="4">
    <source>
        <dbReference type="ARBA" id="ARBA00022622"/>
    </source>
</evidence>
<accession>F9W9D8</accession>
<dbReference type="Pfam" id="PF13206">
    <property type="entry name" value="VSG_B"/>
    <property type="match status" value="1"/>
</dbReference>
<keyword evidence="3" id="KW-1003">Cell membrane</keyword>
<feature type="domain" description="Trypanosome variant surface glycoprotein B-type N-terminal" evidence="11">
    <location>
        <begin position="83"/>
        <end position="315"/>
    </location>
</feature>
<feature type="compositionally biased region" description="Low complexity" evidence="9">
    <location>
        <begin position="341"/>
        <end position="352"/>
    </location>
</feature>
<dbReference type="AlphaFoldDB" id="F9W9D8"/>
<evidence type="ECO:0000256" key="10">
    <source>
        <dbReference type="SAM" id="SignalP"/>
    </source>
</evidence>
<reference evidence="13" key="1">
    <citation type="submission" date="2011-07" db="EMBL/GenBank/DDBJ databases">
        <title>Divergent evolution of antigenic variation in African trypanosomes.</title>
        <authorList>
            <person name="Jackson A.P."/>
            <person name="Berry A."/>
            <person name="Allison H.C."/>
            <person name="Burton P."/>
            <person name="Anderson J."/>
            <person name="Aslett M."/>
            <person name="Brown R."/>
            <person name="Corton N."/>
            <person name="Harris D."/>
            <person name="Hauser H."/>
            <person name="Gamble J."/>
            <person name="Gilderthorp R."/>
            <person name="McQuillan J."/>
            <person name="Quail M.A."/>
            <person name="Sanders M."/>
            <person name="Van Tonder A."/>
            <person name="Ginger M.L."/>
            <person name="Donelson J.E."/>
            <person name="Field M.C."/>
            <person name="Barry J.D."/>
            <person name="Berriman M."/>
            <person name="Hertz-Fowler C."/>
        </authorList>
    </citation>
    <scope>NUCLEOTIDE SEQUENCE [LARGE SCALE GENOMIC DNA]</scope>
    <source>
        <strain evidence="13">IL3000</strain>
    </source>
</reference>
<feature type="region of interest" description="Disordered" evidence="9">
    <location>
        <begin position="336"/>
        <end position="374"/>
    </location>
</feature>
<sequence length="392" mass="44726">MYWRGVALFFLFFLRPPTGLAKNENEGESEIFCQLRLLAENDPEKLVFGNEEREKQILRRIEKVGPEIRGLSGQAHTREVSLTAQFNGIAQEAKKLMGTVRDMRRKAVEKRLSAKRHLHQVIFGEYVGNETVELGQAKETIRKIFSSTTFTESCGGKGDKPTGKSLINDFICLCAHWFDPKNDDQSICKSRVDTSVNPNFSNWTAVWHWNNHRICVNTPPLTPTPQNIHKLVALFERAVERNQTGSQVKGVFGYVKDDNTEKICNGSKVSFTCVNYNYTLKNGGIEWVNHLKNASEDLQDMARCVEESESSLPQLELLEYNALLLYEEAKYSTHLPHITPSNETDTNSSNESYPGDPTNTSEEDKLEEEDSDATWKGRPPWWGLLFFFLFVF</sequence>
<evidence type="ECO:0000256" key="9">
    <source>
        <dbReference type="SAM" id="MobiDB-lite"/>
    </source>
</evidence>
<dbReference type="GO" id="GO:0098552">
    <property type="term" value="C:side of membrane"/>
    <property type="evidence" value="ECO:0007669"/>
    <property type="project" value="UniProtKB-KW"/>
</dbReference>
<keyword evidence="6" id="KW-0472">Membrane</keyword>
<evidence type="ECO:0000313" key="12">
    <source>
        <dbReference type="EMBL" id="CCD13838.1"/>
    </source>
</evidence>
<reference evidence="12 13" key="2">
    <citation type="journal article" date="2012" name="Proc. Natl. Acad. Sci. U.S.A.">
        <title>Antigenic diversity is generated by distinct evolutionary mechanisms in African trypanosome species.</title>
        <authorList>
            <person name="Jackson A.P."/>
            <person name="Berry A."/>
            <person name="Aslett M."/>
            <person name="Allison H.C."/>
            <person name="Burton P."/>
            <person name="Vavrova-Anderson J."/>
            <person name="Brown R."/>
            <person name="Browne H."/>
            <person name="Corton N."/>
            <person name="Hauser H."/>
            <person name="Gamble J."/>
            <person name="Gilderthorp R."/>
            <person name="Marcello L."/>
            <person name="McQuillan J."/>
            <person name="Otto T.D."/>
            <person name="Quail M.A."/>
            <person name="Sanders M.J."/>
            <person name="van Tonder A."/>
            <person name="Ginger M.L."/>
            <person name="Field M.C."/>
            <person name="Barry J.D."/>
            <person name="Hertz-Fowler C."/>
            <person name="Berriman M."/>
        </authorList>
    </citation>
    <scope>NUCLEOTIDE SEQUENCE [LARGE SCALE GENOMIC DNA]</scope>
    <source>
        <strain evidence="12 13">IL3000</strain>
    </source>
</reference>
<evidence type="ECO:0000256" key="5">
    <source>
        <dbReference type="ARBA" id="ARBA00022729"/>
    </source>
</evidence>
<dbReference type="InterPro" id="IPR025932">
    <property type="entry name" value="Trypano_VSG_B_N_dom"/>
</dbReference>
<comment type="subcellular location">
    <subcellularLocation>
        <location evidence="2">Cell membrane</location>
        <topology evidence="2">Lipid-anchor</topology>
        <topology evidence="2">GPI-anchor</topology>
    </subcellularLocation>
</comment>
<protein>
    <submittedName>
        <fullName evidence="12">Variant surface glycoprotein</fullName>
    </submittedName>
</protein>
<organism evidence="12 13">
    <name type="scientific">Trypanosoma congolense (strain IL3000)</name>
    <dbReference type="NCBI Taxonomy" id="1068625"/>
    <lineage>
        <taxon>Eukaryota</taxon>
        <taxon>Discoba</taxon>
        <taxon>Euglenozoa</taxon>
        <taxon>Kinetoplastea</taxon>
        <taxon>Metakinetoplastina</taxon>
        <taxon>Trypanosomatida</taxon>
        <taxon>Trypanosomatidae</taxon>
        <taxon>Trypanosoma</taxon>
        <taxon>Nannomonas</taxon>
    </lineage>
</organism>
<evidence type="ECO:0000256" key="7">
    <source>
        <dbReference type="ARBA" id="ARBA00023180"/>
    </source>
</evidence>
<keyword evidence="4" id="KW-0336">GPI-anchor</keyword>
<dbReference type="Proteomes" id="UP000000702">
    <property type="component" value="Unassembled WGS sequence"/>
</dbReference>
<comment type="caution">
    <text evidence="12">The sequence shown here is derived from an EMBL/GenBank/DDBJ whole genome shotgun (WGS) entry which is preliminary data.</text>
</comment>